<dbReference type="Pfam" id="PF06999">
    <property type="entry name" value="Suc_Fer-like"/>
    <property type="match status" value="1"/>
</dbReference>
<evidence type="ECO:0000313" key="3">
    <source>
        <dbReference type="EMBL" id="KAF1917895.1"/>
    </source>
</evidence>
<dbReference type="Gene3D" id="3.40.30.10">
    <property type="entry name" value="Glutaredoxin"/>
    <property type="match status" value="1"/>
</dbReference>
<dbReference type="PANTHER" id="PTHR31902:SF7">
    <property type="entry name" value="ALTERED INHERITANCE OF MITOCHONDRIA PROTEIN 32"/>
    <property type="match status" value="1"/>
</dbReference>
<dbReference type="OrthoDB" id="10253744at2759"/>
<dbReference type="PANTHER" id="PTHR31902">
    <property type="entry name" value="ACTIN PATCHES DISTAL PROTEIN 1"/>
    <property type="match status" value="1"/>
</dbReference>
<protein>
    <recommendedName>
        <fullName evidence="2">Altered inheritance of mitochondria protein 32</fullName>
    </recommendedName>
</protein>
<sequence>MYFPLARLSRAPAFHIRQFQSASPLRPFSSTQTRPQTSVPTTAACPSPTCECASFPPDLDIDRKTPLLNTMAAYAEQVILCTGKEDWHSNIEQEEGATGTFVKGLKGVIGKGSEAFDPFHNVVITASSLPASKTPNTTTALLFPAFKRIPSIPHTSESWSALATAYLKARTLHPMHQGLSQDQKTKLLRDKSSANKLPAAEPITKLTILICGHGGRDQRCGILGPILQTTFRAELERRGIDAHVAQISHIGGHKYAGNVIIYLPPSLSGNALKGTGIWYGRVGPENVEGLVEETVVQGRVVTELLRGGITVEGGNIGRMVEAEMVRERGGGGVKLKPMGRG</sequence>
<dbReference type="InterPro" id="IPR036249">
    <property type="entry name" value="Thioredoxin-like_sf"/>
</dbReference>
<dbReference type="SUPFAM" id="SSF52833">
    <property type="entry name" value="Thioredoxin-like"/>
    <property type="match status" value="1"/>
</dbReference>
<name>A0A6A5QQE9_AMPQU</name>
<keyword evidence="4" id="KW-1185">Reference proteome</keyword>
<proteinExistence type="inferred from homology"/>
<dbReference type="InterPro" id="IPR009737">
    <property type="entry name" value="Aim32/Apd1-like"/>
</dbReference>
<dbReference type="EMBL" id="ML979134">
    <property type="protein sequence ID" value="KAF1917895.1"/>
    <property type="molecule type" value="Genomic_DNA"/>
</dbReference>
<organism evidence="3 4">
    <name type="scientific">Ampelomyces quisqualis</name>
    <name type="common">Powdery mildew agent</name>
    <dbReference type="NCBI Taxonomy" id="50730"/>
    <lineage>
        <taxon>Eukaryota</taxon>
        <taxon>Fungi</taxon>
        <taxon>Dikarya</taxon>
        <taxon>Ascomycota</taxon>
        <taxon>Pezizomycotina</taxon>
        <taxon>Dothideomycetes</taxon>
        <taxon>Pleosporomycetidae</taxon>
        <taxon>Pleosporales</taxon>
        <taxon>Pleosporineae</taxon>
        <taxon>Phaeosphaeriaceae</taxon>
        <taxon>Ampelomyces</taxon>
    </lineage>
</organism>
<accession>A0A6A5QQE9</accession>
<reference evidence="3" key="1">
    <citation type="journal article" date="2020" name="Stud. Mycol.">
        <title>101 Dothideomycetes genomes: a test case for predicting lifestyles and emergence of pathogens.</title>
        <authorList>
            <person name="Haridas S."/>
            <person name="Albert R."/>
            <person name="Binder M."/>
            <person name="Bloem J."/>
            <person name="Labutti K."/>
            <person name="Salamov A."/>
            <person name="Andreopoulos B."/>
            <person name="Baker S."/>
            <person name="Barry K."/>
            <person name="Bills G."/>
            <person name="Bluhm B."/>
            <person name="Cannon C."/>
            <person name="Castanera R."/>
            <person name="Culley D."/>
            <person name="Daum C."/>
            <person name="Ezra D."/>
            <person name="Gonzalez J."/>
            <person name="Henrissat B."/>
            <person name="Kuo A."/>
            <person name="Liang C."/>
            <person name="Lipzen A."/>
            <person name="Lutzoni F."/>
            <person name="Magnuson J."/>
            <person name="Mondo S."/>
            <person name="Nolan M."/>
            <person name="Ohm R."/>
            <person name="Pangilinan J."/>
            <person name="Park H.-J."/>
            <person name="Ramirez L."/>
            <person name="Alfaro M."/>
            <person name="Sun H."/>
            <person name="Tritt A."/>
            <person name="Yoshinaga Y."/>
            <person name="Zwiers L.-H."/>
            <person name="Turgeon B."/>
            <person name="Goodwin S."/>
            <person name="Spatafora J."/>
            <person name="Crous P."/>
            <person name="Grigoriev I."/>
        </authorList>
    </citation>
    <scope>NUCLEOTIDE SEQUENCE</scope>
    <source>
        <strain evidence="3">HMLAC05119</strain>
    </source>
</reference>
<dbReference type="CDD" id="cd03062">
    <property type="entry name" value="TRX_Fd_Sucrase"/>
    <property type="match status" value="1"/>
</dbReference>
<evidence type="ECO:0000313" key="4">
    <source>
        <dbReference type="Proteomes" id="UP000800096"/>
    </source>
</evidence>
<dbReference type="AlphaFoldDB" id="A0A6A5QQE9"/>
<evidence type="ECO:0000256" key="2">
    <source>
        <dbReference type="ARBA" id="ARBA00040895"/>
    </source>
</evidence>
<dbReference type="Proteomes" id="UP000800096">
    <property type="component" value="Unassembled WGS sequence"/>
</dbReference>
<gene>
    <name evidence="3" type="ORF">BDU57DRAFT_494286</name>
</gene>
<comment type="similarity">
    <text evidence="1">Belongs to the AIM32 family.</text>
</comment>
<evidence type="ECO:0000256" key="1">
    <source>
        <dbReference type="ARBA" id="ARBA00038208"/>
    </source>
</evidence>